<dbReference type="AlphaFoldDB" id="A0A3B0UZB6"/>
<gene>
    <name evidence="1" type="ORF">MNBD_BACTEROID01-351</name>
</gene>
<reference evidence="1" key="1">
    <citation type="submission" date="2018-06" db="EMBL/GenBank/DDBJ databases">
        <authorList>
            <person name="Zhirakovskaya E."/>
        </authorList>
    </citation>
    <scope>NUCLEOTIDE SEQUENCE</scope>
</reference>
<dbReference type="InterPro" id="IPR015943">
    <property type="entry name" value="WD40/YVTN_repeat-like_dom_sf"/>
</dbReference>
<sequence length="425" mass="47599">MAMSLLPGVWLCQRPISKKRSFTFKEYRAGKTLAPITQVTPDDGSYVHTYYDICSLSPSQKYLAITKVPEINRVPQFGETADAYIVDLEEQTIEKVYSTKTWGFQIGANLEWGATDRYLYTNDVIDGTAVCVGIDLDTNETKAFAGPKYNIAPDGLSVVGFPLELLNVTQQGYGGPSKYPGNPPRLPVGAAKDEGIWRTDLKTNRKSLLVSLAKVASKIPEPAPEKDGTFYFWHTKFNNQGTRIMQVLRCMFPSGYGGRNAMVFTFNSDGSNIKFTVGAPDVWASMGGHPNWHPDGEHLIRIIKFGETGRFCQFKYDGSDFKFLSEALKGTGHPRIEPSGRYLMTDSYPLDTYGNQQVSIRLIDTLADAEEIVCTLPTLPRENLKYPTLRLDGHPFWSRDYKKIFFQGAPEGKRQIFMADLSDII</sequence>
<accession>A0A3B0UZB6</accession>
<protein>
    <submittedName>
        <fullName evidence="1">Uncharacterized protein</fullName>
    </submittedName>
</protein>
<evidence type="ECO:0000313" key="1">
    <source>
        <dbReference type="EMBL" id="VAW25156.1"/>
    </source>
</evidence>
<name>A0A3B0UZB6_9ZZZZ</name>
<organism evidence="1">
    <name type="scientific">hydrothermal vent metagenome</name>
    <dbReference type="NCBI Taxonomy" id="652676"/>
    <lineage>
        <taxon>unclassified sequences</taxon>
        <taxon>metagenomes</taxon>
        <taxon>ecological metagenomes</taxon>
    </lineage>
</organism>
<dbReference type="EMBL" id="UOEP01000238">
    <property type="protein sequence ID" value="VAW25156.1"/>
    <property type="molecule type" value="Genomic_DNA"/>
</dbReference>
<dbReference type="Gene3D" id="2.130.10.10">
    <property type="entry name" value="YVTN repeat-like/Quinoprotein amine dehydrogenase"/>
    <property type="match status" value="1"/>
</dbReference>
<proteinExistence type="predicted"/>
<dbReference type="SUPFAM" id="SSF82171">
    <property type="entry name" value="DPP6 N-terminal domain-like"/>
    <property type="match status" value="1"/>
</dbReference>